<dbReference type="AlphaFoldDB" id="A0A8J3XVR8"/>
<evidence type="ECO:0000256" key="1">
    <source>
        <dbReference type="SAM" id="MobiDB-lite"/>
    </source>
</evidence>
<dbReference type="EMBL" id="BOOQ01000057">
    <property type="protein sequence ID" value="GII50883.1"/>
    <property type="molecule type" value="Genomic_DNA"/>
</dbReference>
<gene>
    <name evidence="2" type="ORF">Psi02_73070</name>
</gene>
<sequence>MTLATEVKKITESKPFYALTGAGDFAVEKLRELPEQLQKIQSRQDDLRETAKDLPVKAREYATTVQGRAEAVAKDFPEKARAYADTAATRFAELYEEFALRGRKIVSKVSGEAAHELAEVSESAGTTNGTTHGATNGSAKRATTGTTRKSGAKRSHS</sequence>
<dbReference type="RefSeq" id="WP_203980352.1">
    <property type="nucleotide sequence ID" value="NZ_BAAAKY010000013.1"/>
</dbReference>
<evidence type="ECO:0000313" key="3">
    <source>
        <dbReference type="Proteomes" id="UP000644610"/>
    </source>
</evidence>
<name>A0A8J3XVR8_9ACTN</name>
<dbReference type="Gene3D" id="1.20.5.1230">
    <property type="entry name" value="Apolipoprotein A-I"/>
    <property type="match status" value="1"/>
</dbReference>
<proteinExistence type="predicted"/>
<protein>
    <recommendedName>
        <fullName evidence="4">Heparin-binding hemagglutinin</fullName>
    </recommendedName>
</protein>
<dbReference type="Proteomes" id="UP000644610">
    <property type="component" value="Unassembled WGS sequence"/>
</dbReference>
<evidence type="ECO:0000313" key="2">
    <source>
        <dbReference type="EMBL" id="GII50883.1"/>
    </source>
</evidence>
<reference evidence="2" key="1">
    <citation type="submission" date="2021-01" db="EMBL/GenBank/DDBJ databases">
        <title>Whole genome shotgun sequence of Planotetraspora silvatica NBRC 100141.</title>
        <authorList>
            <person name="Komaki H."/>
            <person name="Tamura T."/>
        </authorList>
    </citation>
    <scope>NUCLEOTIDE SEQUENCE</scope>
    <source>
        <strain evidence="2">NBRC 100141</strain>
    </source>
</reference>
<feature type="region of interest" description="Disordered" evidence="1">
    <location>
        <begin position="112"/>
        <end position="157"/>
    </location>
</feature>
<comment type="caution">
    <text evidence="2">The sequence shown here is derived from an EMBL/GenBank/DDBJ whole genome shotgun (WGS) entry which is preliminary data.</text>
</comment>
<accession>A0A8J3XVR8</accession>
<organism evidence="2 3">
    <name type="scientific">Planotetraspora silvatica</name>
    <dbReference type="NCBI Taxonomy" id="234614"/>
    <lineage>
        <taxon>Bacteria</taxon>
        <taxon>Bacillati</taxon>
        <taxon>Actinomycetota</taxon>
        <taxon>Actinomycetes</taxon>
        <taxon>Streptosporangiales</taxon>
        <taxon>Streptosporangiaceae</taxon>
        <taxon>Planotetraspora</taxon>
    </lineage>
</organism>
<feature type="compositionally biased region" description="Low complexity" evidence="1">
    <location>
        <begin position="124"/>
        <end position="137"/>
    </location>
</feature>
<keyword evidence="3" id="KW-1185">Reference proteome</keyword>
<evidence type="ECO:0008006" key="4">
    <source>
        <dbReference type="Google" id="ProtNLM"/>
    </source>
</evidence>